<organism evidence="2 3">
    <name type="scientific">Plakobranchus ocellatus</name>
    <dbReference type="NCBI Taxonomy" id="259542"/>
    <lineage>
        <taxon>Eukaryota</taxon>
        <taxon>Metazoa</taxon>
        <taxon>Spiralia</taxon>
        <taxon>Lophotrochozoa</taxon>
        <taxon>Mollusca</taxon>
        <taxon>Gastropoda</taxon>
        <taxon>Heterobranchia</taxon>
        <taxon>Euthyneura</taxon>
        <taxon>Panpulmonata</taxon>
        <taxon>Sacoglossa</taxon>
        <taxon>Placobranchoidea</taxon>
        <taxon>Plakobranchidae</taxon>
        <taxon>Plakobranchus</taxon>
    </lineage>
</organism>
<dbReference type="EMBL" id="BLXT01001370">
    <property type="protein sequence ID" value="GFN85116.1"/>
    <property type="molecule type" value="Genomic_DNA"/>
</dbReference>
<sequence>MSEERSILFTREGAGGEMKTTYGSGGAGGAGGAGGSGVRSAKSRRESGESKHRNYGSSMEKDEKSAQGELTVSFHNGVNGGVLSTFNPTLSSQSGSRKQGPTDPNTNFSGPSTPSFGEYGNDINVP</sequence>
<proteinExistence type="predicted"/>
<dbReference type="AlphaFoldDB" id="A0AAV3YSJ6"/>
<evidence type="ECO:0000256" key="1">
    <source>
        <dbReference type="SAM" id="MobiDB-lite"/>
    </source>
</evidence>
<comment type="caution">
    <text evidence="2">The sequence shown here is derived from an EMBL/GenBank/DDBJ whole genome shotgun (WGS) entry which is preliminary data.</text>
</comment>
<feature type="region of interest" description="Disordered" evidence="1">
    <location>
        <begin position="1"/>
        <end position="126"/>
    </location>
</feature>
<evidence type="ECO:0000313" key="2">
    <source>
        <dbReference type="EMBL" id="GFN85116.1"/>
    </source>
</evidence>
<protein>
    <submittedName>
        <fullName evidence="2">Uncharacterized protein</fullName>
    </submittedName>
</protein>
<accession>A0AAV3YSJ6</accession>
<evidence type="ECO:0000313" key="3">
    <source>
        <dbReference type="Proteomes" id="UP000735302"/>
    </source>
</evidence>
<dbReference type="Proteomes" id="UP000735302">
    <property type="component" value="Unassembled WGS sequence"/>
</dbReference>
<reference evidence="2 3" key="1">
    <citation type="journal article" date="2021" name="Elife">
        <title>Chloroplast acquisition without the gene transfer in kleptoplastic sea slugs, Plakobranchus ocellatus.</title>
        <authorList>
            <person name="Maeda T."/>
            <person name="Takahashi S."/>
            <person name="Yoshida T."/>
            <person name="Shimamura S."/>
            <person name="Takaki Y."/>
            <person name="Nagai Y."/>
            <person name="Toyoda A."/>
            <person name="Suzuki Y."/>
            <person name="Arimoto A."/>
            <person name="Ishii H."/>
            <person name="Satoh N."/>
            <person name="Nishiyama T."/>
            <person name="Hasebe M."/>
            <person name="Maruyama T."/>
            <person name="Minagawa J."/>
            <person name="Obokata J."/>
            <person name="Shigenobu S."/>
        </authorList>
    </citation>
    <scope>NUCLEOTIDE SEQUENCE [LARGE SCALE GENOMIC DNA]</scope>
</reference>
<keyword evidence="3" id="KW-1185">Reference proteome</keyword>
<gene>
    <name evidence="2" type="ORF">PoB_001162200</name>
</gene>
<feature type="compositionally biased region" description="Basic and acidic residues" evidence="1">
    <location>
        <begin position="43"/>
        <end position="52"/>
    </location>
</feature>
<feature type="compositionally biased region" description="Gly residues" evidence="1">
    <location>
        <begin position="23"/>
        <end position="37"/>
    </location>
</feature>
<feature type="compositionally biased region" description="Polar residues" evidence="1">
    <location>
        <begin position="68"/>
        <end position="115"/>
    </location>
</feature>
<name>A0AAV3YSJ6_9GAST</name>